<dbReference type="EMBL" id="UGTS01000003">
    <property type="protein sequence ID" value="SUC18112.1"/>
    <property type="molecule type" value="Genomic_DNA"/>
</dbReference>
<name>A0A379FEN5_PROMI</name>
<gene>
    <name evidence="1" type="ORF">NCTC11938_00424</name>
</gene>
<protein>
    <submittedName>
        <fullName evidence="1">dTDP-6-deoxy-D-glucose-3,5-epimerase</fullName>
    </submittedName>
</protein>
<dbReference type="AlphaFoldDB" id="A0A379FEN5"/>
<evidence type="ECO:0000313" key="2">
    <source>
        <dbReference type="Proteomes" id="UP000254191"/>
    </source>
</evidence>
<dbReference type="Proteomes" id="UP000254191">
    <property type="component" value="Unassembled WGS sequence"/>
</dbReference>
<organism evidence="1 2">
    <name type="scientific">Proteus mirabilis</name>
    <dbReference type="NCBI Taxonomy" id="584"/>
    <lineage>
        <taxon>Bacteria</taxon>
        <taxon>Pseudomonadati</taxon>
        <taxon>Pseudomonadota</taxon>
        <taxon>Gammaproteobacteria</taxon>
        <taxon>Enterobacterales</taxon>
        <taxon>Morganellaceae</taxon>
        <taxon>Proteus</taxon>
    </lineage>
</organism>
<evidence type="ECO:0000313" key="1">
    <source>
        <dbReference type="EMBL" id="SUC18112.1"/>
    </source>
</evidence>
<sequence>MREDSPTLFYEDEMVFDPAPNIELVIPCGVAHALFNMANIITVNRPVIYLDEEKEYIPGHDVIDWKIANKNYQAYRVNKIAADLTYYQFLVSKQQALMKHKPTHHTPKSIIVYDENNQPIKVLIKEKV</sequence>
<proteinExistence type="predicted"/>
<accession>A0A379FEN5</accession>
<reference evidence="1 2" key="1">
    <citation type="submission" date="2018-06" db="EMBL/GenBank/DDBJ databases">
        <authorList>
            <consortium name="Pathogen Informatics"/>
            <person name="Doyle S."/>
        </authorList>
    </citation>
    <scope>NUCLEOTIDE SEQUENCE [LARGE SCALE GENOMIC DNA]</scope>
    <source>
        <strain evidence="1 2">NCTC11938</strain>
    </source>
</reference>